<feature type="coiled-coil region" evidence="7">
    <location>
        <begin position="190"/>
        <end position="238"/>
    </location>
</feature>
<organism evidence="9 10">
    <name type="scientific">Cryomyces antarcticus</name>
    <dbReference type="NCBI Taxonomy" id="329879"/>
    <lineage>
        <taxon>Eukaryota</taxon>
        <taxon>Fungi</taxon>
        <taxon>Dikarya</taxon>
        <taxon>Ascomycota</taxon>
        <taxon>Pezizomycotina</taxon>
        <taxon>Dothideomycetes</taxon>
        <taxon>Dothideomycetes incertae sedis</taxon>
        <taxon>Cryomyces</taxon>
    </lineage>
</organism>
<sequence length="404" mass="45142">MCPSPDVGSTAPDTRQTRQIEAFGRKVTATAGHLMGPLGDGSVSQHYQNALGELHRELRRPGIQRSIFSYAQAPKELVRSKLSVPEIQHRALTYLPEELLHNIPESNNAFSLFQGFQASIPEDEEGQKRKHDRHSPKGIKLLGDAEGNTGGLPALEKLKSDKSSLDHRLEMMGIRKNMCASEIREIDNKITNLNTMRKIVLERLAGLEQEEAELEHNISDVDNKLEILQEELEDAAAMATKSPSFTAKNDAEDDLTTSQVENDSFMSESIYQKLPSPKSRRLKTTRRKSMPILHEHLEPGSQIRELQAHNDMVSAVDFDVPFGTMVTAALDDTVRVWNLNAGRCMGLLEGHLSSVRCLQVEDNIVATGSMDASIRLWDLNRAEYVPRDNRINKETDGEDEGDNL</sequence>
<proteinExistence type="inferred from homology"/>
<evidence type="ECO:0000256" key="5">
    <source>
        <dbReference type="ARBA" id="ARBA00043913"/>
    </source>
</evidence>
<dbReference type="InterPro" id="IPR015943">
    <property type="entry name" value="WD40/YVTN_repeat-like_dom_sf"/>
</dbReference>
<dbReference type="GO" id="GO:0140680">
    <property type="term" value="F:histone H3K36me/H3K36me2 demethylase activity"/>
    <property type="evidence" value="ECO:0007669"/>
    <property type="project" value="UniProtKB-EC"/>
</dbReference>
<dbReference type="Proteomes" id="UP001357485">
    <property type="component" value="Unassembled WGS sequence"/>
</dbReference>
<dbReference type="Gene3D" id="2.130.10.10">
    <property type="entry name" value="YVTN repeat-like/Quinoprotein amine dehydrogenase"/>
    <property type="match status" value="1"/>
</dbReference>
<evidence type="ECO:0000256" key="7">
    <source>
        <dbReference type="SAM" id="Coils"/>
    </source>
</evidence>
<accession>A0ABR0KQQ8</accession>
<keyword evidence="10" id="KW-1185">Reference proteome</keyword>
<dbReference type="EMBL" id="JAVRRA010025675">
    <property type="protein sequence ID" value="KAK5108572.1"/>
    <property type="molecule type" value="Genomic_DNA"/>
</dbReference>
<dbReference type="InterPro" id="IPR001680">
    <property type="entry name" value="WD40_rpt"/>
</dbReference>
<gene>
    <name evidence="9" type="primary">MDV1_1</name>
    <name evidence="9" type="ORF">LTR16_006010</name>
</gene>
<comment type="function">
    <text evidence="5">Involved in mitochondrial fission. Acts as an adapter protein required to form mitochondrial fission complexes. Formation of these complexes is required to promote constriction and fission of the mitochondrial compartment at a late step in mitochondrial division.</text>
</comment>
<dbReference type="PROSITE" id="PS00678">
    <property type="entry name" value="WD_REPEATS_1"/>
    <property type="match status" value="2"/>
</dbReference>
<feature type="region of interest" description="Disordered" evidence="8">
    <location>
        <begin position="122"/>
        <end position="155"/>
    </location>
</feature>
<evidence type="ECO:0000256" key="2">
    <source>
        <dbReference type="ARBA" id="ARBA00022737"/>
    </source>
</evidence>
<dbReference type="CDD" id="cd22881">
    <property type="entry name" value="Mdv1_N"/>
    <property type="match status" value="1"/>
</dbReference>
<dbReference type="InterPro" id="IPR019775">
    <property type="entry name" value="WD40_repeat_CS"/>
</dbReference>
<feature type="repeat" description="WD" evidence="6">
    <location>
        <begin position="348"/>
        <end position="387"/>
    </location>
</feature>
<dbReference type="Gene3D" id="6.10.280.220">
    <property type="match status" value="1"/>
</dbReference>
<keyword evidence="9" id="KW-0560">Oxidoreductase</keyword>
<comment type="caution">
    <text evidence="9">The sequence shown here is derived from an EMBL/GenBank/DDBJ whole genome shotgun (WGS) entry which is preliminary data.</text>
</comment>
<keyword evidence="7" id="KW-0175">Coiled coil</keyword>
<feature type="repeat" description="WD" evidence="6">
    <location>
        <begin position="306"/>
        <end position="347"/>
    </location>
</feature>
<keyword evidence="2" id="KW-0677">Repeat</keyword>
<evidence type="ECO:0000256" key="1">
    <source>
        <dbReference type="ARBA" id="ARBA00022574"/>
    </source>
</evidence>
<dbReference type="Pfam" id="PF00400">
    <property type="entry name" value="WD40"/>
    <property type="match status" value="2"/>
</dbReference>
<evidence type="ECO:0000313" key="9">
    <source>
        <dbReference type="EMBL" id="KAK5108572.1"/>
    </source>
</evidence>
<dbReference type="PANTHER" id="PTHR22847:SF637">
    <property type="entry name" value="WD REPEAT DOMAIN 5B"/>
    <property type="match status" value="1"/>
</dbReference>
<evidence type="ECO:0000256" key="3">
    <source>
        <dbReference type="ARBA" id="ARBA00038415"/>
    </source>
</evidence>
<dbReference type="PROSITE" id="PS50294">
    <property type="entry name" value="WD_REPEATS_REGION"/>
    <property type="match status" value="2"/>
</dbReference>
<evidence type="ECO:0000256" key="6">
    <source>
        <dbReference type="PROSITE-ProRule" id="PRU00221"/>
    </source>
</evidence>
<reference evidence="9 10" key="1">
    <citation type="submission" date="2023-08" db="EMBL/GenBank/DDBJ databases">
        <title>Black Yeasts Isolated from many extreme environments.</title>
        <authorList>
            <person name="Coleine C."/>
            <person name="Stajich J.E."/>
            <person name="Selbmann L."/>
        </authorList>
    </citation>
    <scope>NUCLEOTIDE SEQUENCE [LARGE SCALE GENOMIC DNA]</scope>
    <source>
        <strain evidence="9 10">CCFEE 536</strain>
    </source>
</reference>
<dbReference type="InterPro" id="IPR036322">
    <property type="entry name" value="WD40_repeat_dom_sf"/>
</dbReference>
<keyword evidence="1 6" id="KW-0853">WD repeat</keyword>
<dbReference type="SMART" id="SM00320">
    <property type="entry name" value="WD40"/>
    <property type="match status" value="2"/>
</dbReference>
<feature type="compositionally biased region" description="Basic residues" evidence="8">
    <location>
        <begin position="128"/>
        <end position="137"/>
    </location>
</feature>
<evidence type="ECO:0000256" key="4">
    <source>
        <dbReference type="ARBA" id="ARBA00039789"/>
    </source>
</evidence>
<dbReference type="PANTHER" id="PTHR22847">
    <property type="entry name" value="WD40 REPEAT PROTEIN"/>
    <property type="match status" value="1"/>
</dbReference>
<protein>
    <recommendedName>
        <fullName evidence="4">Mitochondrial division protein 1</fullName>
    </recommendedName>
</protein>
<evidence type="ECO:0000256" key="8">
    <source>
        <dbReference type="SAM" id="MobiDB-lite"/>
    </source>
</evidence>
<name>A0ABR0KQQ8_9PEZI</name>
<dbReference type="SUPFAM" id="SSF50978">
    <property type="entry name" value="WD40 repeat-like"/>
    <property type="match status" value="1"/>
</dbReference>
<comment type="similarity">
    <text evidence="3">Belongs to the WD repeat MDV1/CAF4 family.</text>
</comment>
<evidence type="ECO:0000313" key="10">
    <source>
        <dbReference type="Proteomes" id="UP001357485"/>
    </source>
</evidence>
<feature type="non-terminal residue" evidence="9">
    <location>
        <position position="404"/>
    </location>
</feature>
<dbReference type="PROSITE" id="PS50082">
    <property type="entry name" value="WD_REPEATS_2"/>
    <property type="match status" value="2"/>
</dbReference>